<dbReference type="InterPro" id="IPR010985">
    <property type="entry name" value="Ribbon_hlx_hlx"/>
</dbReference>
<sequence length="72" mass="7977">MSTLSVPLTPELEKFINSQVKCGRASNKADVVRRALIRLSEDEAVQAVLDASQEVKDGKVLRGDLRELLKKI</sequence>
<protein>
    <recommendedName>
        <fullName evidence="4">Ribbon-helix-helix protein CopG domain-containing protein</fullName>
    </recommendedName>
</protein>
<dbReference type="STRING" id="1802727.A2937_01110"/>
<evidence type="ECO:0000256" key="1">
    <source>
        <dbReference type="ARBA" id="ARBA00022649"/>
    </source>
</evidence>
<dbReference type="InterPro" id="IPR038296">
    <property type="entry name" value="ParD_sf"/>
</dbReference>
<proteinExistence type="predicted"/>
<dbReference type="Gene3D" id="6.10.10.120">
    <property type="entry name" value="Antitoxin ParD1-like"/>
    <property type="match status" value="1"/>
</dbReference>
<evidence type="ECO:0008006" key="4">
    <source>
        <dbReference type="Google" id="ProtNLM"/>
    </source>
</evidence>
<evidence type="ECO:0000313" key="3">
    <source>
        <dbReference type="Proteomes" id="UP000177987"/>
    </source>
</evidence>
<dbReference type="InterPro" id="IPR022789">
    <property type="entry name" value="ParD"/>
</dbReference>
<name>A0A1G2SGJ0_9BACT</name>
<accession>A0A1G2SGJ0</accession>
<gene>
    <name evidence="2" type="ORF">A2937_01110</name>
</gene>
<dbReference type="AlphaFoldDB" id="A0A1G2SGJ0"/>
<comment type="caution">
    <text evidence="2">The sequence shown here is derived from an EMBL/GenBank/DDBJ whole genome shotgun (WGS) entry which is preliminary data.</text>
</comment>
<organism evidence="2 3">
    <name type="scientific">Candidatus Yonathbacteria bacterium RIFCSPLOWO2_01_FULL_47_33b</name>
    <dbReference type="NCBI Taxonomy" id="1802727"/>
    <lineage>
        <taxon>Bacteria</taxon>
        <taxon>Candidatus Yonathiibacteriota</taxon>
    </lineage>
</organism>
<reference evidence="2 3" key="1">
    <citation type="journal article" date="2016" name="Nat. Commun.">
        <title>Thousands of microbial genomes shed light on interconnected biogeochemical processes in an aquifer system.</title>
        <authorList>
            <person name="Anantharaman K."/>
            <person name="Brown C.T."/>
            <person name="Hug L.A."/>
            <person name="Sharon I."/>
            <person name="Castelle C.J."/>
            <person name="Probst A.J."/>
            <person name="Thomas B.C."/>
            <person name="Singh A."/>
            <person name="Wilkins M.J."/>
            <person name="Karaoz U."/>
            <person name="Brodie E.L."/>
            <person name="Williams K.H."/>
            <person name="Hubbard S.S."/>
            <person name="Banfield J.F."/>
        </authorList>
    </citation>
    <scope>NUCLEOTIDE SEQUENCE [LARGE SCALE GENOMIC DNA]</scope>
</reference>
<dbReference type="Proteomes" id="UP000177987">
    <property type="component" value="Unassembled WGS sequence"/>
</dbReference>
<dbReference type="SUPFAM" id="SSF47598">
    <property type="entry name" value="Ribbon-helix-helix"/>
    <property type="match status" value="1"/>
</dbReference>
<dbReference type="Pfam" id="PF03693">
    <property type="entry name" value="ParD_antitoxin"/>
    <property type="match status" value="1"/>
</dbReference>
<dbReference type="EMBL" id="MHUW01000006">
    <property type="protein sequence ID" value="OHA84150.1"/>
    <property type="molecule type" value="Genomic_DNA"/>
</dbReference>
<dbReference type="GO" id="GO:0006355">
    <property type="term" value="P:regulation of DNA-templated transcription"/>
    <property type="evidence" value="ECO:0007669"/>
    <property type="project" value="InterPro"/>
</dbReference>
<keyword evidence="1" id="KW-1277">Toxin-antitoxin system</keyword>
<evidence type="ECO:0000313" key="2">
    <source>
        <dbReference type="EMBL" id="OHA84150.1"/>
    </source>
</evidence>